<dbReference type="Pfam" id="PF05222">
    <property type="entry name" value="AlaDh_PNT_N"/>
    <property type="match status" value="1"/>
</dbReference>
<comment type="catalytic activity">
    <reaction evidence="7">
        <text>NAD(+) + NADPH + H(+)(in) = NADH + NADP(+) + H(+)(out)</text>
        <dbReference type="Rhea" id="RHEA:47992"/>
        <dbReference type="ChEBI" id="CHEBI:15378"/>
        <dbReference type="ChEBI" id="CHEBI:57540"/>
        <dbReference type="ChEBI" id="CHEBI:57783"/>
        <dbReference type="ChEBI" id="CHEBI:57945"/>
        <dbReference type="ChEBI" id="CHEBI:58349"/>
        <dbReference type="EC" id="7.1.1.1"/>
    </reaction>
</comment>
<keyword evidence="3" id="KW-0547">Nucleotide-binding</keyword>
<evidence type="ECO:0000256" key="2">
    <source>
        <dbReference type="ARBA" id="ARBA00012943"/>
    </source>
</evidence>
<dbReference type="InterPro" id="IPR007698">
    <property type="entry name" value="AlaDH/PNT_NAD(H)-bd"/>
</dbReference>
<feature type="domain" description="Alanine dehydrogenase/pyridine nucleotide transhydrogenase NAD(H)-binding" evidence="8">
    <location>
        <begin position="151"/>
        <end position="318"/>
    </location>
</feature>
<accession>A0ABV6XS17</accession>
<gene>
    <name evidence="10" type="ORF">ABUW04_20855</name>
</gene>
<comment type="function">
    <text evidence="1">The transhydrogenation between NADH and NADP is coupled to respiration and ATP hydrolysis and functions as a proton pump across the membrane.</text>
</comment>
<dbReference type="PANTHER" id="PTHR10160">
    <property type="entry name" value="NAD(P) TRANSHYDROGENASE"/>
    <property type="match status" value="1"/>
</dbReference>
<evidence type="ECO:0000313" key="11">
    <source>
        <dbReference type="Proteomes" id="UP001592581"/>
    </source>
</evidence>
<dbReference type="InterPro" id="IPR007886">
    <property type="entry name" value="AlaDH/PNT_N"/>
</dbReference>
<dbReference type="Proteomes" id="UP001592581">
    <property type="component" value="Unassembled WGS sequence"/>
</dbReference>
<reference evidence="10 11" key="1">
    <citation type="submission" date="2024-06" db="EMBL/GenBank/DDBJ databases">
        <authorList>
            <person name="Lee S.D."/>
        </authorList>
    </citation>
    <scope>NUCLEOTIDE SEQUENCE [LARGE SCALE GENOMIC DNA]</scope>
    <source>
        <strain evidence="10 11">N1-10</strain>
    </source>
</reference>
<evidence type="ECO:0000256" key="3">
    <source>
        <dbReference type="ARBA" id="ARBA00022741"/>
    </source>
</evidence>
<keyword evidence="11" id="KW-1185">Reference proteome</keyword>
<dbReference type="EC" id="7.1.1.1" evidence="2"/>
<comment type="caution">
    <text evidence="10">The sequence shown here is derived from an EMBL/GenBank/DDBJ whole genome shotgun (WGS) entry which is preliminary data.</text>
</comment>
<name>A0ABV6XS17_9ACTN</name>
<dbReference type="Pfam" id="PF01262">
    <property type="entry name" value="AlaDh_PNT_C"/>
    <property type="match status" value="1"/>
</dbReference>
<dbReference type="SMART" id="SM01002">
    <property type="entry name" value="AlaDh_PNT_C"/>
    <property type="match status" value="1"/>
</dbReference>
<organism evidence="10 11">
    <name type="scientific">Streptacidiphilus jeojiensis</name>
    <dbReference type="NCBI Taxonomy" id="3229225"/>
    <lineage>
        <taxon>Bacteria</taxon>
        <taxon>Bacillati</taxon>
        <taxon>Actinomycetota</taxon>
        <taxon>Actinomycetes</taxon>
        <taxon>Kitasatosporales</taxon>
        <taxon>Streptomycetaceae</taxon>
        <taxon>Streptacidiphilus</taxon>
    </lineage>
</organism>
<dbReference type="CDD" id="cd05304">
    <property type="entry name" value="Rubrum_tdh"/>
    <property type="match status" value="1"/>
</dbReference>
<evidence type="ECO:0000259" key="9">
    <source>
        <dbReference type="SMART" id="SM01003"/>
    </source>
</evidence>
<dbReference type="InterPro" id="IPR036291">
    <property type="entry name" value="NAD(P)-bd_dom_sf"/>
</dbReference>
<dbReference type="SMART" id="SM01003">
    <property type="entry name" value="AlaDh_PNT_N"/>
    <property type="match status" value="1"/>
</dbReference>
<dbReference type="PANTHER" id="PTHR10160:SF19">
    <property type="entry name" value="PROTON-TRANSLOCATING NAD(P)(+) TRANSHYDROGENASE"/>
    <property type="match status" value="1"/>
</dbReference>
<dbReference type="EMBL" id="JBEUKS010000007">
    <property type="protein sequence ID" value="MFC1440714.1"/>
    <property type="molecule type" value="Genomic_DNA"/>
</dbReference>
<protein>
    <recommendedName>
        <fullName evidence="2">proton-translocating NAD(P)(+) transhydrogenase</fullName>
        <ecNumber evidence="2">7.1.1.1</ecNumber>
    </recommendedName>
</protein>
<evidence type="ECO:0000259" key="8">
    <source>
        <dbReference type="SMART" id="SM01002"/>
    </source>
</evidence>
<feature type="domain" description="Alanine dehydrogenase/pyridine nucleotide transhydrogenase N-terminal" evidence="9">
    <location>
        <begin position="7"/>
        <end position="142"/>
    </location>
</feature>
<evidence type="ECO:0000256" key="4">
    <source>
        <dbReference type="ARBA" id="ARBA00022857"/>
    </source>
</evidence>
<evidence type="ECO:0000256" key="1">
    <source>
        <dbReference type="ARBA" id="ARBA00003943"/>
    </source>
</evidence>
<proteinExistence type="predicted"/>
<dbReference type="RefSeq" id="WP_380566177.1">
    <property type="nucleotide sequence ID" value="NZ_JBEUKS010000007.1"/>
</dbReference>
<evidence type="ECO:0000256" key="5">
    <source>
        <dbReference type="ARBA" id="ARBA00022967"/>
    </source>
</evidence>
<sequence>MGSVTVGVLRERARGECRVALVPESLARLAPGGVRVLVEPGAGAAAWFADADYLAAGAELVPAAELLQRARVLLCVGPPDPATTAGLRPGTLLVGLLDVLRNPVTAGAWAEAGVTALSLDLLPRTLSRAQPMDALTSQANIAGYKAVLVAADTFTRFFPMLTTAAGTSKPAAVLVLGTGVAGLQAVATARRLGAVVTGYDVRPESREEVESLGARFLEIPAVPAVRTGVDGYAGRLAEAEQLAQQQALEEAVARADVVITTAQVPGGRPPVLVTARALDRMRPGSVVVDLAAGGSGGNVERSEPDATVVTAQGVTVIGAGHLPSAMAAAASTAYARNAEAMLTYLLHDGHDGHNDHDGGPTVDLSDEIQAAVVVTHAGSVVHPAVAALLDGRARLGGSR</sequence>
<dbReference type="SUPFAM" id="SSF51735">
    <property type="entry name" value="NAD(P)-binding Rossmann-fold domains"/>
    <property type="match status" value="1"/>
</dbReference>
<keyword evidence="5" id="KW-1278">Translocase</keyword>
<keyword evidence="4" id="KW-0521">NADP</keyword>
<evidence type="ECO:0000256" key="6">
    <source>
        <dbReference type="ARBA" id="ARBA00023027"/>
    </source>
</evidence>
<keyword evidence="6" id="KW-0520">NAD</keyword>
<dbReference type="SUPFAM" id="SSF52283">
    <property type="entry name" value="Formate/glycerate dehydrogenase catalytic domain-like"/>
    <property type="match status" value="1"/>
</dbReference>
<evidence type="ECO:0000256" key="7">
    <source>
        <dbReference type="ARBA" id="ARBA00048202"/>
    </source>
</evidence>
<dbReference type="Gene3D" id="3.40.50.720">
    <property type="entry name" value="NAD(P)-binding Rossmann-like Domain"/>
    <property type="match status" value="2"/>
</dbReference>
<evidence type="ECO:0000313" key="10">
    <source>
        <dbReference type="EMBL" id="MFC1440714.1"/>
    </source>
</evidence>